<dbReference type="NCBIfam" id="NF033547">
    <property type="entry name" value="transpos_IS1595"/>
    <property type="match status" value="1"/>
</dbReference>
<sequence length="125" mass="14116">MRSTGKTLTKVLPSRTAKDIGKALVPALDTDVVLCSDNASAYRTLAKAMEIELRCVPANPKKKRKGEVYHIQNVNAYDNRLKGWMFRFRGVATKNLPNYLGWHRYLDVPKNRPTPRKFLTGALGD</sequence>
<comment type="caution">
    <text evidence="2">The sequence shown here is derived from an EMBL/GenBank/DDBJ whole genome shotgun (WGS) entry which is preliminary data.</text>
</comment>
<evidence type="ECO:0000259" key="1">
    <source>
        <dbReference type="SMART" id="SM01126"/>
    </source>
</evidence>
<dbReference type="AlphaFoldDB" id="A0AAP0ZMT4"/>
<dbReference type="EMBL" id="LHUJ01000132">
    <property type="protein sequence ID" value="KOR46525.1"/>
    <property type="molecule type" value="Genomic_DNA"/>
</dbReference>
<dbReference type="InterPro" id="IPR024445">
    <property type="entry name" value="Tnp_ISXO2-like"/>
</dbReference>
<reference evidence="2 3" key="2">
    <citation type="submission" date="2015-09" db="EMBL/GenBank/DDBJ databases">
        <title>Draft genome sequence of Xanthomonas oryzae pv. USA str. X11-5A.</title>
        <authorList>
            <person name="Knight B.M."/>
            <person name="Roberts D.P."/>
            <person name="Lin D."/>
            <person name="Hari K."/>
            <person name="Fletcher J."/>
            <person name="Melcher U."/>
            <person name="Blagden T."/>
            <person name="Winegar R.A."/>
        </authorList>
    </citation>
    <scope>NUCLEOTIDE SEQUENCE [LARGE SCALE GENOMIC DNA]</scope>
    <source>
        <strain evidence="2 3">X11-5A</strain>
    </source>
</reference>
<name>A0AAP0ZMT4_9XANT</name>
<gene>
    <name evidence="2" type="ORF">ADT25_06655</name>
</gene>
<protein>
    <recommendedName>
        <fullName evidence="1">ISXO2-like transposase domain-containing protein</fullName>
    </recommendedName>
</protein>
<feature type="domain" description="ISXO2-like transposase" evidence="1">
    <location>
        <begin position="2"/>
        <end position="108"/>
    </location>
</feature>
<dbReference type="SMART" id="SM01126">
    <property type="entry name" value="DDE_Tnp_IS1595"/>
    <property type="match status" value="1"/>
</dbReference>
<accession>A0AAP0ZMT4</accession>
<evidence type="ECO:0000313" key="3">
    <source>
        <dbReference type="Proteomes" id="UP000036790"/>
    </source>
</evidence>
<proteinExistence type="predicted"/>
<reference evidence="2 3" key="1">
    <citation type="submission" date="2015-07" db="EMBL/GenBank/DDBJ databases">
        <authorList>
            <consortium name="Consortium for Microbial Forensics and Genomics (microFORGE)"/>
            <person name="Knight B.M."/>
            <person name="Roberts D.P."/>
            <person name="Lin D."/>
            <person name="Hari K."/>
            <person name="Fletcher J."/>
            <person name="Melcher U."/>
            <person name="Blagden T."/>
            <person name="Winegar R.A."/>
        </authorList>
    </citation>
    <scope>NUCLEOTIDE SEQUENCE [LARGE SCALE GENOMIC DNA]</scope>
    <source>
        <strain evidence="2 3">X11-5A</strain>
    </source>
</reference>
<organism evidence="2 3">
    <name type="scientific">Xanthomonas oryzae</name>
    <dbReference type="NCBI Taxonomy" id="347"/>
    <lineage>
        <taxon>Bacteria</taxon>
        <taxon>Pseudomonadati</taxon>
        <taxon>Pseudomonadota</taxon>
        <taxon>Gammaproteobacteria</taxon>
        <taxon>Lysobacterales</taxon>
        <taxon>Lysobacteraceae</taxon>
        <taxon>Xanthomonas</taxon>
    </lineage>
</organism>
<dbReference type="Proteomes" id="UP000036790">
    <property type="component" value="Unassembled WGS sequence"/>
</dbReference>
<evidence type="ECO:0000313" key="2">
    <source>
        <dbReference type="EMBL" id="KOR46525.1"/>
    </source>
</evidence>